<sequence length="102" mass="11274">MTFSRPERWENIPEAAHSIPGIWGNSLAFSGGTRACIGYRFSVVEMKALLYVLVRAFSFSLTMPPESVRTRTAIVTSPYIEGKMNEGPQMPLFVSAVSGEED</sequence>
<accession>A0ACB8RIF9</accession>
<protein>
    <submittedName>
        <fullName evidence="1">Uncharacterized protein</fullName>
    </submittedName>
</protein>
<reference evidence="1" key="1">
    <citation type="submission" date="2021-02" db="EMBL/GenBank/DDBJ databases">
        <authorList>
            <consortium name="DOE Joint Genome Institute"/>
            <person name="Ahrendt S."/>
            <person name="Looney B.P."/>
            <person name="Miyauchi S."/>
            <person name="Morin E."/>
            <person name="Drula E."/>
            <person name="Courty P.E."/>
            <person name="Chicoki N."/>
            <person name="Fauchery L."/>
            <person name="Kohler A."/>
            <person name="Kuo A."/>
            <person name="Labutti K."/>
            <person name="Pangilinan J."/>
            <person name="Lipzen A."/>
            <person name="Riley R."/>
            <person name="Andreopoulos W."/>
            <person name="He G."/>
            <person name="Johnson J."/>
            <person name="Barry K.W."/>
            <person name="Grigoriev I.V."/>
            <person name="Nagy L."/>
            <person name="Hibbett D."/>
            <person name="Henrissat B."/>
            <person name="Matheny P.B."/>
            <person name="Labbe J."/>
            <person name="Martin F."/>
        </authorList>
    </citation>
    <scope>NUCLEOTIDE SEQUENCE</scope>
    <source>
        <strain evidence="1">FP105234-sp</strain>
    </source>
</reference>
<name>A0ACB8RIF9_9AGAM</name>
<evidence type="ECO:0000313" key="2">
    <source>
        <dbReference type="Proteomes" id="UP000814033"/>
    </source>
</evidence>
<reference evidence="1" key="2">
    <citation type="journal article" date="2022" name="New Phytol.">
        <title>Evolutionary transition to the ectomycorrhizal habit in the genomes of a hyperdiverse lineage of mushroom-forming fungi.</title>
        <authorList>
            <person name="Looney B."/>
            <person name="Miyauchi S."/>
            <person name="Morin E."/>
            <person name="Drula E."/>
            <person name="Courty P.E."/>
            <person name="Kohler A."/>
            <person name="Kuo A."/>
            <person name="LaButti K."/>
            <person name="Pangilinan J."/>
            <person name="Lipzen A."/>
            <person name="Riley R."/>
            <person name="Andreopoulos W."/>
            <person name="He G."/>
            <person name="Johnson J."/>
            <person name="Nolan M."/>
            <person name="Tritt A."/>
            <person name="Barry K.W."/>
            <person name="Grigoriev I.V."/>
            <person name="Nagy L.G."/>
            <person name="Hibbett D."/>
            <person name="Henrissat B."/>
            <person name="Matheny P.B."/>
            <person name="Labbe J."/>
            <person name="Martin F.M."/>
        </authorList>
    </citation>
    <scope>NUCLEOTIDE SEQUENCE</scope>
    <source>
        <strain evidence="1">FP105234-sp</strain>
    </source>
</reference>
<dbReference type="EMBL" id="MU276020">
    <property type="protein sequence ID" value="KAI0043380.1"/>
    <property type="molecule type" value="Genomic_DNA"/>
</dbReference>
<proteinExistence type="predicted"/>
<keyword evidence="2" id="KW-1185">Reference proteome</keyword>
<gene>
    <name evidence="1" type="ORF">FA95DRAFT_1609417</name>
</gene>
<evidence type="ECO:0000313" key="1">
    <source>
        <dbReference type="EMBL" id="KAI0043380.1"/>
    </source>
</evidence>
<comment type="caution">
    <text evidence="1">The sequence shown here is derived from an EMBL/GenBank/DDBJ whole genome shotgun (WGS) entry which is preliminary data.</text>
</comment>
<organism evidence="1 2">
    <name type="scientific">Auriscalpium vulgare</name>
    <dbReference type="NCBI Taxonomy" id="40419"/>
    <lineage>
        <taxon>Eukaryota</taxon>
        <taxon>Fungi</taxon>
        <taxon>Dikarya</taxon>
        <taxon>Basidiomycota</taxon>
        <taxon>Agaricomycotina</taxon>
        <taxon>Agaricomycetes</taxon>
        <taxon>Russulales</taxon>
        <taxon>Auriscalpiaceae</taxon>
        <taxon>Auriscalpium</taxon>
    </lineage>
</organism>
<dbReference type="Proteomes" id="UP000814033">
    <property type="component" value="Unassembled WGS sequence"/>
</dbReference>